<feature type="transmembrane region" description="Helical" evidence="1">
    <location>
        <begin position="73"/>
        <end position="94"/>
    </location>
</feature>
<dbReference type="RefSeq" id="WP_026879216.1">
    <property type="nucleotide sequence ID" value="NZ_AZOD01000028.1"/>
</dbReference>
<sequence length="401" mass="45263">MTININKYLKKTTIIGFFTLYPGFALYNTLVAYNLFPPLLGGFFGMFSIIYLFFLLPGLILTNKKISYNQTPYVVLIISFFLLTLLIVVTNILLSFSQEVLLGSKQTIESLILLFTALLMGYYIEISKKTYRILVCIILATFLLLILFIITNNSLFFYAKKIADDNVSWAVSTYQGYARSAMMVSIMAISVPKKIKSYLLITIMSLFILFILGSRTELVGFFFASFLLLFIKFKKKGLKLFLFSFVLLLPILLVLYELIISYGINSRIFELFNLSNSTSWLARQKLQEIGIAQIIESPITGEFAGHIITTGTAGGYIHNILSAWAGFGVFVFTIYALSIIIPLLTCLKLIIKGNSSNKVNLCFAYSSMILLFSLFSDPIYSFLPGFSWGMYLSILKGNNEK</sequence>
<evidence type="ECO:0008006" key="4">
    <source>
        <dbReference type="Google" id="ProtNLM"/>
    </source>
</evidence>
<feature type="transmembrane region" description="Helical" evidence="1">
    <location>
        <begin position="131"/>
        <end position="151"/>
    </location>
</feature>
<accession>A0ABZ3C193</accession>
<dbReference type="EMBL" id="CP150637">
    <property type="protein sequence ID" value="WZW87917.1"/>
    <property type="molecule type" value="Genomic_DNA"/>
</dbReference>
<feature type="transmembrane region" description="Helical" evidence="1">
    <location>
        <begin position="218"/>
        <end position="233"/>
    </location>
</feature>
<protein>
    <recommendedName>
        <fullName evidence="4">O-antigen polymerase</fullName>
    </recommendedName>
</protein>
<feature type="transmembrane region" description="Helical" evidence="1">
    <location>
        <begin position="363"/>
        <end position="383"/>
    </location>
</feature>
<feature type="transmembrane region" description="Helical" evidence="1">
    <location>
        <begin position="106"/>
        <end position="124"/>
    </location>
</feature>
<evidence type="ECO:0000256" key="1">
    <source>
        <dbReference type="SAM" id="Phobius"/>
    </source>
</evidence>
<keyword evidence="1" id="KW-1133">Transmembrane helix</keyword>
<feature type="transmembrane region" description="Helical" evidence="1">
    <location>
        <begin position="240"/>
        <end position="264"/>
    </location>
</feature>
<evidence type="ECO:0000313" key="2">
    <source>
        <dbReference type="EMBL" id="WZW87917.1"/>
    </source>
</evidence>
<feature type="transmembrane region" description="Helical" evidence="1">
    <location>
        <begin position="12"/>
        <end position="33"/>
    </location>
</feature>
<feature type="transmembrane region" description="Helical" evidence="1">
    <location>
        <begin position="39"/>
        <end position="61"/>
    </location>
</feature>
<reference evidence="2 3" key="1">
    <citation type="submission" date="2024-03" db="EMBL/GenBank/DDBJ databases">
        <title>Complete Genome Sequence and Annotation of Ignatzschineria larvae DSM 13226.</title>
        <authorList>
            <person name="Cantrell E."/>
            <person name="Burcham Z.M."/>
        </authorList>
    </citation>
    <scope>NUCLEOTIDE SEQUENCE [LARGE SCALE GENOMIC DNA]</scope>
    <source>
        <strain evidence="2 3">DSM 13226</strain>
    </source>
</reference>
<feature type="transmembrane region" description="Helical" evidence="1">
    <location>
        <begin position="324"/>
        <end position="351"/>
    </location>
</feature>
<name>A0ABZ3C193_9GAMM</name>
<dbReference type="InterPro" id="IPR051533">
    <property type="entry name" value="WaaL-like"/>
</dbReference>
<organism evidence="2 3">
    <name type="scientific">Ignatzschineria larvae DSM 13226</name>
    <dbReference type="NCBI Taxonomy" id="1111732"/>
    <lineage>
        <taxon>Bacteria</taxon>
        <taxon>Pseudomonadati</taxon>
        <taxon>Pseudomonadota</taxon>
        <taxon>Gammaproteobacteria</taxon>
        <taxon>Cardiobacteriales</taxon>
        <taxon>Ignatzschineriaceae</taxon>
        <taxon>Ignatzschineria</taxon>
    </lineage>
</organism>
<evidence type="ECO:0000313" key="3">
    <source>
        <dbReference type="Proteomes" id="UP001449178"/>
    </source>
</evidence>
<gene>
    <name evidence="2" type="ORF">WMO13_00625</name>
</gene>
<dbReference type="Proteomes" id="UP001449178">
    <property type="component" value="Chromosome"/>
</dbReference>
<keyword evidence="1" id="KW-0812">Transmembrane</keyword>
<keyword evidence="3" id="KW-1185">Reference proteome</keyword>
<dbReference type="PANTHER" id="PTHR37422">
    <property type="entry name" value="TEICHURONIC ACID BIOSYNTHESIS PROTEIN TUAE"/>
    <property type="match status" value="1"/>
</dbReference>
<keyword evidence="1" id="KW-0472">Membrane</keyword>
<dbReference type="PANTHER" id="PTHR37422:SF13">
    <property type="entry name" value="LIPOPOLYSACCHARIDE BIOSYNTHESIS PROTEIN PA4999-RELATED"/>
    <property type="match status" value="1"/>
</dbReference>
<proteinExistence type="predicted"/>